<dbReference type="FunFam" id="3.30.70.1820:FF:000002">
    <property type="entry name" value="LINE-1 retrotransposable element ORF1 protein"/>
    <property type="match status" value="1"/>
</dbReference>
<evidence type="ECO:0000313" key="4">
    <source>
        <dbReference type="EMBL" id="KAF6086227.1"/>
    </source>
</evidence>
<reference evidence="4 5" key="1">
    <citation type="journal article" date="2020" name="Nature">
        <title>Six reference-quality genomes reveal evolution of bat adaptations.</title>
        <authorList>
            <person name="Jebb D."/>
            <person name="Huang Z."/>
            <person name="Pippel M."/>
            <person name="Hughes G.M."/>
            <person name="Lavrichenko K."/>
            <person name="Devanna P."/>
            <person name="Winkler S."/>
            <person name="Jermiin L.S."/>
            <person name="Skirmuntt E.C."/>
            <person name="Katzourakis A."/>
            <person name="Burkitt-Gray L."/>
            <person name="Ray D.A."/>
            <person name="Sullivan K.A.M."/>
            <person name="Roscito J.G."/>
            <person name="Kirilenko B.M."/>
            <person name="Davalos L.M."/>
            <person name="Corthals A.P."/>
            <person name="Power M.L."/>
            <person name="Jones G."/>
            <person name="Ransome R.D."/>
            <person name="Dechmann D.K.N."/>
            <person name="Locatelli A.G."/>
            <person name="Puechmaille S.J."/>
            <person name="Fedrigo O."/>
            <person name="Jarvis E.D."/>
            <person name="Hiller M."/>
            <person name="Vernes S.C."/>
            <person name="Myers E.W."/>
            <person name="Teeling E.C."/>
        </authorList>
    </citation>
    <scope>NUCLEOTIDE SEQUENCE [LARGE SCALE GENOMIC DNA]</scope>
    <source>
        <strain evidence="4">Bat1K_MPI-CBG_1</strain>
    </source>
</reference>
<evidence type="ECO:0000313" key="5">
    <source>
        <dbReference type="Proteomes" id="UP000664940"/>
    </source>
</evidence>
<name>A0A834DQE5_9CHIR</name>
<feature type="domain" description="L1 transposable element dsRBD-like" evidence="3">
    <location>
        <begin position="109"/>
        <end position="153"/>
    </location>
</feature>
<dbReference type="Pfam" id="PF02994">
    <property type="entry name" value="Transposase_22"/>
    <property type="match status" value="1"/>
</dbReference>
<dbReference type="InterPro" id="IPR042566">
    <property type="entry name" value="L1_C"/>
</dbReference>
<gene>
    <name evidence="4" type="ORF">HJG60_008422</name>
</gene>
<evidence type="ECO:0000259" key="2">
    <source>
        <dbReference type="Pfam" id="PF02994"/>
    </source>
</evidence>
<dbReference type="AlphaFoldDB" id="A0A834DQE5"/>
<evidence type="ECO:0000259" key="3">
    <source>
        <dbReference type="Pfam" id="PF17490"/>
    </source>
</evidence>
<dbReference type="InterPro" id="IPR043636">
    <property type="entry name" value="L1_RRM_dom"/>
</dbReference>
<comment type="caution">
    <text evidence="4">The sequence shown here is derived from an EMBL/GenBank/DDBJ whole genome shotgun (WGS) entry which is preliminary data.</text>
</comment>
<protein>
    <submittedName>
        <fullName evidence="4">Uncharacterized protein</fullName>
    </submittedName>
</protein>
<dbReference type="InterPro" id="IPR035300">
    <property type="entry name" value="L1_dsRBD"/>
</dbReference>
<dbReference type="Proteomes" id="UP000664940">
    <property type="component" value="Unassembled WGS sequence"/>
</dbReference>
<organism evidence="4 5">
    <name type="scientific">Phyllostomus discolor</name>
    <name type="common">pale spear-nosed bat</name>
    <dbReference type="NCBI Taxonomy" id="89673"/>
    <lineage>
        <taxon>Eukaryota</taxon>
        <taxon>Metazoa</taxon>
        <taxon>Chordata</taxon>
        <taxon>Craniata</taxon>
        <taxon>Vertebrata</taxon>
        <taxon>Euteleostomi</taxon>
        <taxon>Mammalia</taxon>
        <taxon>Eutheria</taxon>
        <taxon>Laurasiatheria</taxon>
        <taxon>Chiroptera</taxon>
        <taxon>Yangochiroptera</taxon>
        <taxon>Phyllostomidae</taxon>
        <taxon>Phyllostominae</taxon>
        <taxon>Phyllostomus</taxon>
    </lineage>
</organism>
<evidence type="ECO:0000256" key="1">
    <source>
        <dbReference type="ARBA" id="ARBA00061640"/>
    </source>
</evidence>
<proteinExistence type="inferred from homology"/>
<dbReference type="EMBL" id="JABVXQ010000011">
    <property type="protein sequence ID" value="KAF6086227.1"/>
    <property type="molecule type" value="Genomic_DNA"/>
</dbReference>
<dbReference type="InterPro" id="IPR004244">
    <property type="entry name" value="Transposase_22"/>
</dbReference>
<comment type="similarity">
    <text evidence="1">Belongs to the transposase 22 family.</text>
</comment>
<feature type="domain" description="L1 transposable element RRM" evidence="2">
    <location>
        <begin position="10"/>
        <end position="104"/>
    </location>
</feature>
<sequence length="155" mass="18115">MNLWDNFKHSNIQIKGVPEGEEEEKEIEHLFENIMTNFPNLAKEMDFQEVQEAQRVPKKLDSRKHTPKHITITLPKMKGKEKILKAAREKETVTYKGVPIKLSANFSKETVQARRGWKEVFKVVKGKDLHPRLLYPAKLSFRMEGQIKCFPDKAK</sequence>
<dbReference type="Gene3D" id="3.30.250.20">
    <property type="entry name" value="L1 transposable element, C-terminal domain"/>
    <property type="match status" value="1"/>
</dbReference>
<accession>A0A834DQE5</accession>
<dbReference type="PANTHER" id="PTHR11505">
    <property type="entry name" value="L1 TRANSPOSABLE ELEMENT-RELATED"/>
    <property type="match status" value="1"/>
</dbReference>
<dbReference type="Gene3D" id="3.30.70.1820">
    <property type="entry name" value="L1 transposable element, RRM domain"/>
    <property type="match status" value="1"/>
</dbReference>
<dbReference type="Pfam" id="PF17490">
    <property type="entry name" value="Tnp_22_dsRBD"/>
    <property type="match status" value="1"/>
</dbReference>